<dbReference type="OrthoDB" id="15235at2759"/>
<protein>
    <submittedName>
        <fullName evidence="1">Glutamine--fructose-6-phosphate aminotransferase [isomerizing] 2</fullName>
    </submittedName>
</protein>
<dbReference type="EMBL" id="JWZT01004516">
    <property type="protein sequence ID" value="KII63945.1"/>
    <property type="molecule type" value="Genomic_DNA"/>
</dbReference>
<evidence type="ECO:0000313" key="1">
    <source>
        <dbReference type="EMBL" id="KII63945.1"/>
    </source>
</evidence>
<keyword evidence="1" id="KW-0032">Aminotransferase</keyword>
<proteinExistence type="predicted"/>
<gene>
    <name evidence="1" type="ORF">RF11_06105</name>
</gene>
<dbReference type="GO" id="GO:0006002">
    <property type="term" value="P:fructose 6-phosphate metabolic process"/>
    <property type="evidence" value="ECO:0007669"/>
    <property type="project" value="TreeGrafter"/>
</dbReference>
<dbReference type="Proteomes" id="UP000031668">
    <property type="component" value="Unassembled WGS sequence"/>
</dbReference>
<dbReference type="AlphaFoldDB" id="A0A0C2MAB9"/>
<dbReference type="PANTHER" id="PTHR10937">
    <property type="entry name" value="GLUCOSAMINE--FRUCTOSE-6-PHOSPHATE AMINOTRANSFERASE, ISOMERIZING"/>
    <property type="match status" value="1"/>
</dbReference>
<dbReference type="GO" id="GO:0006487">
    <property type="term" value="P:protein N-linked glycosylation"/>
    <property type="evidence" value="ECO:0007669"/>
    <property type="project" value="TreeGrafter"/>
</dbReference>
<dbReference type="GO" id="GO:0004360">
    <property type="term" value="F:glutamine-fructose-6-phosphate transaminase (isomerizing) activity"/>
    <property type="evidence" value="ECO:0007669"/>
    <property type="project" value="TreeGrafter"/>
</dbReference>
<dbReference type="PANTHER" id="PTHR10937:SF0">
    <property type="entry name" value="GLUTAMINE--FRUCTOSE-6-PHOSPHATE TRANSAMINASE (ISOMERIZING)"/>
    <property type="match status" value="1"/>
</dbReference>
<accession>A0A0C2MAB9</accession>
<comment type="caution">
    <text evidence="1">The sequence shown here is derived from an EMBL/GenBank/DDBJ whole genome shotgun (WGS) entry which is preliminary data.</text>
</comment>
<reference evidence="1 2" key="1">
    <citation type="journal article" date="2014" name="Genome Biol. Evol.">
        <title>The genome of the myxosporean Thelohanellus kitauei shows adaptations to nutrient acquisition within its fish host.</title>
        <authorList>
            <person name="Yang Y."/>
            <person name="Xiong J."/>
            <person name="Zhou Z."/>
            <person name="Huo F."/>
            <person name="Miao W."/>
            <person name="Ran C."/>
            <person name="Liu Y."/>
            <person name="Zhang J."/>
            <person name="Feng J."/>
            <person name="Wang M."/>
            <person name="Wang M."/>
            <person name="Wang L."/>
            <person name="Yao B."/>
        </authorList>
    </citation>
    <scope>NUCLEOTIDE SEQUENCE [LARGE SCALE GENOMIC DNA]</scope>
    <source>
        <strain evidence="1">Wuqing</strain>
    </source>
</reference>
<keyword evidence="2" id="KW-1185">Reference proteome</keyword>
<name>A0A0C2MAB9_THEKT</name>
<evidence type="ECO:0000313" key="2">
    <source>
        <dbReference type="Proteomes" id="UP000031668"/>
    </source>
</evidence>
<dbReference type="Gene3D" id="3.40.50.10490">
    <property type="entry name" value="Glucose-6-phosphate isomerase like protein, domain 1"/>
    <property type="match status" value="1"/>
</dbReference>
<sequence length="233" mass="27250">MRSLLGLVKIIRNGSPLMVGIKARAKNVKHKIPIIYDRNFSKNLTLETDVHEIVSGCEIHSQKGMLGMFLYDSSIIDHTKQVVYLEDGDVAHIKDRHLYIQRYHQSQNERVLLEETQTMKMELPQIMMGPYDSFIEKKIFEKPESLLNTTRGRVNFVRKTIKLDILEENRHIAHCGRIKLQKLHGCSTIAGKNKRHSNHDRAWKRFTLKHRFPKGRYRPLEGVGEKMGRERIK</sequence>
<keyword evidence="1" id="KW-0808">Transferase</keyword>
<dbReference type="GO" id="GO:0006047">
    <property type="term" value="P:UDP-N-acetylglucosamine metabolic process"/>
    <property type="evidence" value="ECO:0007669"/>
    <property type="project" value="TreeGrafter"/>
</dbReference>
<organism evidence="1 2">
    <name type="scientific">Thelohanellus kitauei</name>
    <name type="common">Myxosporean</name>
    <dbReference type="NCBI Taxonomy" id="669202"/>
    <lineage>
        <taxon>Eukaryota</taxon>
        <taxon>Metazoa</taxon>
        <taxon>Cnidaria</taxon>
        <taxon>Myxozoa</taxon>
        <taxon>Myxosporea</taxon>
        <taxon>Bivalvulida</taxon>
        <taxon>Platysporina</taxon>
        <taxon>Myxobolidae</taxon>
        <taxon>Thelohanellus</taxon>
    </lineage>
</organism>